<dbReference type="EnsemblMetazoa" id="XM_038201696.1">
    <property type="protein sequence ID" value="XP_038057624.1"/>
    <property type="gene ID" value="LOC119729166"/>
</dbReference>
<name>A0A914A1W6_PATMI</name>
<feature type="transmembrane region" description="Helical" evidence="2">
    <location>
        <begin position="260"/>
        <end position="284"/>
    </location>
</feature>
<feature type="chain" id="PRO_5037505421" description="MAM domain-containing protein" evidence="3">
    <location>
        <begin position="25"/>
        <end position="491"/>
    </location>
</feature>
<accession>A0A914A1W6</accession>
<dbReference type="InterPro" id="IPR051560">
    <property type="entry name" value="MAM_domain-containing"/>
</dbReference>
<protein>
    <recommendedName>
        <fullName evidence="4">MAM domain-containing protein</fullName>
    </recommendedName>
</protein>
<dbReference type="SMART" id="SM00137">
    <property type="entry name" value="MAM"/>
    <property type="match status" value="1"/>
</dbReference>
<keyword evidence="6" id="KW-1185">Reference proteome</keyword>
<dbReference type="GO" id="GO:0016020">
    <property type="term" value="C:membrane"/>
    <property type="evidence" value="ECO:0007669"/>
    <property type="project" value="InterPro"/>
</dbReference>
<keyword evidence="2" id="KW-0472">Membrane</keyword>
<dbReference type="OMA" id="MAIMKER"/>
<dbReference type="Proteomes" id="UP000887568">
    <property type="component" value="Unplaced"/>
</dbReference>
<sequence>MDSRHVWLIVWAVLRALDQQYCQGVETKSVVCKFQRDFCGYRQDATDDFDWSMAREEASLSPLYKPNNYIRAYRNTTRLRPGSLARLVSPIYEVMTPSLLSLQFKHFKTEGDGSRLRISVHSATRVFGSRRDDQPFFRHVGERLKAELPWTTLEGKTDVFAPFQLVIEAEVGYFAKSSVAVDDIILTLDSYPAHPPTTVNGFLPAGSALTNSSAIQHGEASDALTSGSGVTPPYDAGGQQNSKDGVHAKESEDEGVSLCFILALTSSSLLVIVLVIFMLVILSLNRKRRRYRRFNFSHDYEEIKNKEAYNKTTSVSAMAIMKERPQPRLAYHNRHTSFSRIQSLSSCLSRLSMRDSSLHSSIYAEITEADLDMDGDMSDGGIGNCTTLTTTCTGTWDICDSSSSSGSDITLAGGSYVTASSINKLYPSLSDEGSISQNDSGWVENIIYERTSDISSLGSTCERFGTGSALKELGCHKTAAGFKSRQRVHTL</sequence>
<evidence type="ECO:0000256" key="3">
    <source>
        <dbReference type="SAM" id="SignalP"/>
    </source>
</evidence>
<keyword evidence="2" id="KW-0812">Transmembrane</keyword>
<dbReference type="AlphaFoldDB" id="A0A914A1W6"/>
<dbReference type="PANTHER" id="PTHR23282:SF101">
    <property type="entry name" value="MAM DOMAIN-CONTAINING PROTEIN"/>
    <property type="match status" value="1"/>
</dbReference>
<evidence type="ECO:0000313" key="5">
    <source>
        <dbReference type="EnsemblMetazoa" id="XP_038057624.1"/>
    </source>
</evidence>
<dbReference type="Pfam" id="PF00629">
    <property type="entry name" value="MAM"/>
    <property type="match status" value="1"/>
</dbReference>
<dbReference type="PANTHER" id="PTHR23282">
    <property type="entry name" value="APICAL ENDOSOMAL GLYCOPROTEIN PRECURSOR"/>
    <property type="match status" value="1"/>
</dbReference>
<evidence type="ECO:0000256" key="2">
    <source>
        <dbReference type="SAM" id="Phobius"/>
    </source>
</evidence>
<feature type="signal peptide" evidence="3">
    <location>
        <begin position="1"/>
        <end position="24"/>
    </location>
</feature>
<evidence type="ECO:0000256" key="1">
    <source>
        <dbReference type="SAM" id="MobiDB-lite"/>
    </source>
</evidence>
<dbReference type="InterPro" id="IPR000998">
    <property type="entry name" value="MAM_dom"/>
</dbReference>
<dbReference type="Gene3D" id="2.60.120.200">
    <property type="match status" value="1"/>
</dbReference>
<dbReference type="InterPro" id="IPR013320">
    <property type="entry name" value="ConA-like_dom_sf"/>
</dbReference>
<evidence type="ECO:0000259" key="4">
    <source>
        <dbReference type="PROSITE" id="PS50060"/>
    </source>
</evidence>
<keyword evidence="2" id="KW-1133">Transmembrane helix</keyword>
<feature type="domain" description="MAM" evidence="4">
    <location>
        <begin position="30"/>
        <end position="187"/>
    </location>
</feature>
<organism evidence="5 6">
    <name type="scientific">Patiria miniata</name>
    <name type="common">Bat star</name>
    <name type="synonym">Asterina miniata</name>
    <dbReference type="NCBI Taxonomy" id="46514"/>
    <lineage>
        <taxon>Eukaryota</taxon>
        <taxon>Metazoa</taxon>
        <taxon>Echinodermata</taxon>
        <taxon>Eleutherozoa</taxon>
        <taxon>Asterozoa</taxon>
        <taxon>Asteroidea</taxon>
        <taxon>Valvatacea</taxon>
        <taxon>Valvatida</taxon>
        <taxon>Asterinidae</taxon>
        <taxon>Patiria</taxon>
    </lineage>
</organism>
<dbReference type="GeneID" id="119729166"/>
<feature type="region of interest" description="Disordered" evidence="1">
    <location>
        <begin position="220"/>
        <end position="248"/>
    </location>
</feature>
<evidence type="ECO:0000313" key="6">
    <source>
        <dbReference type="Proteomes" id="UP000887568"/>
    </source>
</evidence>
<dbReference type="SUPFAM" id="SSF49899">
    <property type="entry name" value="Concanavalin A-like lectins/glucanases"/>
    <property type="match status" value="1"/>
</dbReference>
<dbReference type="RefSeq" id="XP_038057624.1">
    <property type="nucleotide sequence ID" value="XM_038201696.1"/>
</dbReference>
<dbReference type="OrthoDB" id="412155at2759"/>
<proteinExistence type="predicted"/>
<dbReference type="PROSITE" id="PS50060">
    <property type="entry name" value="MAM_2"/>
    <property type="match status" value="1"/>
</dbReference>
<keyword evidence="3" id="KW-0732">Signal</keyword>
<reference evidence="5" key="1">
    <citation type="submission" date="2022-11" db="UniProtKB">
        <authorList>
            <consortium name="EnsemblMetazoa"/>
        </authorList>
    </citation>
    <scope>IDENTIFICATION</scope>
</reference>